<dbReference type="EMBL" id="WHLY01000002">
    <property type="protein sequence ID" value="MPR32161.1"/>
    <property type="molecule type" value="Genomic_DNA"/>
</dbReference>
<dbReference type="SUPFAM" id="SSF82866">
    <property type="entry name" value="Multidrug efflux transporter AcrB transmembrane domain"/>
    <property type="match status" value="2"/>
</dbReference>
<feature type="transmembrane region" description="Helical" evidence="1">
    <location>
        <begin position="12"/>
        <end position="32"/>
    </location>
</feature>
<dbReference type="SUPFAM" id="SSF82714">
    <property type="entry name" value="Multidrug efflux transporter AcrB TolC docking domain, DN and DC subdomains"/>
    <property type="match status" value="2"/>
</dbReference>
<dbReference type="PANTHER" id="PTHR32063">
    <property type="match status" value="1"/>
</dbReference>
<feature type="transmembrane region" description="Helical" evidence="1">
    <location>
        <begin position="916"/>
        <end position="941"/>
    </location>
</feature>
<reference evidence="2 3" key="1">
    <citation type="submission" date="2019-10" db="EMBL/GenBank/DDBJ databases">
        <title>Draft Genome Sequence of Cytophagaceae sp. SJW1-29.</title>
        <authorList>
            <person name="Choi A."/>
        </authorList>
    </citation>
    <scope>NUCLEOTIDE SEQUENCE [LARGE SCALE GENOMIC DNA]</scope>
    <source>
        <strain evidence="2 3">SJW1-29</strain>
    </source>
</reference>
<keyword evidence="1" id="KW-0472">Membrane</keyword>
<dbReference type="PANTHER" id="PTHR32063:SF0">
    <property type="entry name" value="SWARMING MOTILITY PROTEIN SWRC"/>
    <property type="match status" value="1"/>
</dbReference>
<dbReference type="Gene3D" id="3.30.70.1320">
    <property type="entry name" value="Multidrug efflux transporter AcrB pore domain like"/>
    <property type="match status" value="1"/>
</dbReference>
<evidence type="ECO:0000313" key="2">
    <source>
        <dbReference type="EMBL" id="MPR32161.1"/>
    </source>
</evidence>
<dbReference type="Gene3D" id="3.30.2090.10">
    <property type="entry name" value="Multidrug efflux transporter AcrB TolC docking domain, DN and DC subdomains"/>
    <property type="match status" value="2"/>
</dbReference>
<accession>A0A7C9BDA9</accession>
<feature type="transmembrane region" description="Helical" evidence="1">
    <location>
        <begin position="431"/>
        <end position="453"/>
    </location>
</feature>
<dbReference type="Gene3D" id="3.30.70.1440">
    <property type="entry name" value="Multidrug efflux transporter AcrB pore domain"/>
    <property type="match status" value="1"/>
</dbReference>
<feature type="transmembrane region" description="Helical" evidence="1">
    <location>
        <begin position="532"/>
        <end position="555"/>
    </location>
</feature>
<organism evidence="2 3">
    <name type="scientific">Salmonirosea aquatica</name>
    <dbReference type="NCBI Taxonomy" id="2654236"/>
    <lineage>
        <taxon>Bacteria</taxon>
        <taxon>Pseudomonadati</taxon>
        <taxon>Bacteroidota</taxon>
        <taxon>Cytophagia</taxon>
        <taxon>Cytophagales</taxon>
        <taxon>Spirosomataceae</taxon>
        <taxon>Salmonirosea</taxon>
    </lineage>
</organism>
<dbReference type="GO" id="GO:0042910">
    <property type="term" value="F:xenobiotic transmembrane transporter activity"/>
    <property type="evidence" value="ECO:0007669"/>
    <property type="project" value="TreeGrafter"/>
</dbReference>
<feature type="transmembrane region" description="Helical" evidence="1">
    <location>
        <begin position="459"/>
        <end position="485"/>
    </location>
</feature>
<dbReference type="PRINTS" id="PR00702">
    <property type="entry name" value="ACRIFLAVINRP"/>
</dbReference>
<comment type="caution">
    <text evidence="2">The sequence shown here is derived from an EMBL/GenBank/DDBJ whole genome shotgun (WGS) entry which is preliminary data.</text>
</comment>
<dbReference type="RefSeq" id="WP_152756417.1">
    <property type="nucleotide sequence ID" value="NZ_WHLY01000002.1"/>
</dbReference>
<feature type="transmembrane region" description="Helical" evidence="1">
    <location>
        <begin position="890"/>
        <end position="910"/>
    </location>
</feature>
<keyword evidence="3" id="KW-1185">Reference proteome</keyword>
<feature type="transmembrane region" description="Helical" evidence="1">
    <location>
        <begin position="386"/>
        <end position="410"/>
    </location>
</feature>
<dbReference type="SUPFAM" id="SSF82693">
    <property type="entry name" value="Multidrug efflux transporter AcrB pore domain, PN1, PN2, PC1 and PC2 subdomains"/>
    <property type="match status" value="3"/>
</dbReference>
<gene>
    <name evidence="2" type="ORF">GBK04_02060</name>
</gene>
<dbReference type="InterPro" id="IPR027463">
    <property type="entry name" value="AcrB_DN_DC_subdom"/>
</dbReference>
<evidence type="ECO:0000313" key="3">
    <source>
        <dbReference type="Proteomes" id="UP000479293"/>
    </source>
</evidence>
<feature type="transmembrane region" description="Helical" evidence="1">
    <location>
        <begin position="334"/>
        <end position="353"/>
    </location>
</feature>
<sequence length="1044" mass="113122">MSITKVSVNRPTLVVVLFSALVLLGLLGYSLLTYELLPKISSPVLTITTVYPGAAPSEVETAVSKKVENAISTLGNLESTQAISQEGVSIVIATMVYGTDVDMALQDAQRKVNSIKSTLPDDVKDPSLGKFSIDELPIMRIGASSDMDETQFTNLFEKTIQPELARIEGVAQVNVVGGENREIKINVNNDKLRYYNISILQISNAIARANLNFPTGSLKNTEQDVLVRLSGKFSSIDELSNLVVTTNPDGSQVYLKDVAELFDSKEEASSLTRINGKTSLGVLITKTSDGNTVGISEEVKKTMVDLEKRYEAENLNFTIANDSADFTLEAANSVIHDLMIAIVLVAFIMLFFLHNIRNAVIVMVAIPVSIVSTFAVMALLGFSLNLMTLLALSLVVGILVDDSIVVLENIHMYMEQGKTARQAAIDTWKEIGISVTSITLVIVAVFLPITFVTGVVSDLLFQFSITVVAATLISWLVSFTLTPWLSSRFTKLSHLNKKNVLDRPLIWFENLIQGFQNFYRDILDWSLRHKRIAFTAIMALVVASFGLIGGGFIGFEFVSGGDNGEFQIKAELPKETPLEQTNFLTQQVEQKLLSDPMVTNVFTTVGASDGGNIATGGNPYLSTLNVKLVPAEQRGMTSNEYAAKVKRELQETLPGAKFTAAPVSMVSGAGTAPIQFQIQGADLDTILAISEQLKEVVKSIPGTSEVKASVEGGNPEIAVQIDRQKLAELGLSLDVVGSTMQNAFTGNDQSKLLQGDDEYPIKVQLDEFDRQNIDDIRNLTFQNTRGELIKLNQFANVVSSSGPSKLERKDKVPTVTVQSQVVGRPVGTVGQEIQAKIDAMSLPRGVYISAAGDVKNQAEAFGSLLTALLASIVLVYLIMVALYDNYIYPLVVMLSVPVAMTGAFLALALTMTNLSIFGMLGLIMLVGLVIKNAILIVDFVNHLKAEGKSSYEALIEGTMARFRPILMTTIAMVIAMIPIAIASGAGSEWKNGLAWVLIGGLTSSMLLTLIIVPVGYLAVDVIKEKLAARKQRKVEKHPMQEALA</sequence>
<dbReference type="InterPro" id="IPR001036">
    <property type="entry name" value="Acrflvin-R"/>
</dbReference>
<feature type="transmembrane region" description="Helical" evidence="1">
    <location>
        <begin position="860"/>
        <end position="883"/>
    </location>
</feature>
<dbReference type="AlphaFoldDB" id="A0A7C9BDA9"/>
<feature type="transmembrane region" description="Helical" evidence="1">
    <location>
        <begin position="962"/>
        <end position="981"/>
    </location>
</feature>
<feature type="transmembrane region" description="Helical" evidence="1">
    <location>
        <begin position="993"/>
        <end position="1019"/>
    </location>
</feature>
<keyword evidence="1" id="KW-0812">Transmembrane</keyword>
<name>A0A7C9BDA9_9BACT</name>
<protein>
    <submittedName>
        <fullName evidence="2">MMPL family transporter</fullName>
    </submittedName>
</protein>
<dbReference type="Proteomes" id="UP000479293">
    <property type="component" value="Unassembled WGS sequence"/>
</dbReference>
<dbReference type="Pfam" id="PF00873">
    <property type="entry name" value="ACR_tran"/>
    <property type="match status" value="1"/>
</dbReference>
<proteinExistence type="predicted"/>
<dbReference type="Gene3D" id="3.30.70.1430">
    <property type="entry name" value="Multidrug efflux transporter AcrB pore domain"/>
    <property type="match status" value="2"/>
</dbReference>
<dbReference type="Gene3D" id="1.20.1640.10">
    <property type="entry name" value="Multidrug efflux transporter AcrB transmembrane domain"/>
    <property type="match status" value="2"/>
</dbReference>
<keyword evidence="1" id="KW-1133">Transmembrane helix</keyword>
<dbReference type="GO" id="GO:0005886">
    <property type="term" value="C:plasma membrane"/>
    <property type="evidence" value="ECO:0007669"/>
    <property type="project" value="TreeGrafter"/>
</dbReference>
<evidence type="ECO:0000256" key="1">
    <source>
        <dbReference type="SAM" id="Phobius"/>
    </source>
</evidence>
<feature type="transmembrane region" description="Helical" evidence="1">
    <location>
        <begin position="360"/>
        <end position="380"/>
    </location>
</feature>